<dbReference type="EMBL" id="JAIWYP010000014">
    <property type="protein sequence ID" value="KAH3712700.1"/>
    <property type="molecule type" value="Genomic_DNA"/>
</dbReference>
<keyword evidence="3" id="KW-1185">Reference proteome</keyword>
<sequence length="94" mass="10561">MTRLAEPCKPFCDVWIKYRFGGVREYSVAGNPGGRRVGWQASTTQKGRKKGRDAGRKEDRHKGRKVGKADRPADRKSCPQPMKDGMQTGWHAGM</sequence>
<feature type="region of interest" description="Disordered" evidence="1">
    <location>
        <begin position="29"/>
        <end position="94"/>
    </location>
</feature>
<evidence type="ECO:0000313" key="3">
    <source>
        <dbReference type="Proteomes" id="UP000828390"/>
    </source>
</evidence>
<organism evidence="2 3">
    <name type="scientific">Dreissena polymorpha</name>
    <name type="common">Zebra mussel</name>
    <name type="synonym">Mytilus polymorpha</name>
    <dbReference type="NCBI Taxonomy" id="45954"/>
    <lineage>
        <taxon>Eukaryota</taxon>
        <taxon>Metazoa</taxon>
        <taxon>Spiralia</taxon>
        <taxon>Lophotrochozoa</taxon>
        <taxon>Mollusca</taxon>
        <taxon>Bivalvia</taxon>
        <taxon>Autobranchia</taxon>
        <taxon>Heteroconchia</taxon>
        <taxon>Euheterodonta</taxon>
        <taxon>Imparidentia</taxon>
        <taxon>Neoheterodontei</taxon>
        <taxon>Myida</taxon>
        <taxon>Dreissenoidea</taxon>
        <taxon>Dreissenidae</taxon>
        <taxon>Dreissena</taxon>
    </lineage>
</organism>
<reference evidence="2" key="2">
    <citation type="submission" date="2020-11" db="EMBL/GenBank/DDBJ databases">
        <authorList>
            <person name="McCartney M.A."/>
            <person name="Auch B."/>
            <person name="Kono T."/>
            <person name="Mallez S."/>
            <person name="Becker A."/>
            <person name="Gohl D.M."/>
            <person name="Silverstein K.A.T."/>
            <person name="Koren S."/>
            <person name="Bechman K.B."/>
            <person name="Herman A."/>
            <person name="Abrahante J.E."/>
            <person name="Garbe J."/>
        </authorList>
    </citation>
    <scope>NUCLEOTIDE SEQUENCE</scope>
    <source>
        <strain evidence="2">Duluth1</strain>
        <tissue evidence="2">Whole animal</tissue>
    </source>
</reference>
<name>A0A9D4BWH3_DREPO</name>
<feature type="compositionally biased region" description="Basic and acidic residues" evidence="1">
    <location>
        <begin position="52"/>
        <end position="77"/>
    </location>
</feature>
<proteinExistence type="predicted"/>
<dbReference type="AlphaFoldDB" id="A0A9D4BWH3"/>
<evidence type="ECO:0000313" key="2">
    <source>
        <dbReference type="EMBL" id="KAH3712700.1"/>
    </source>
</evidence>
<comment type="caution">
    <text evidence="2">The sequence shown here is derived from an EMBL/GenBank/DDBJ whole genome shotgun (WGS) entry which is preliminary data.</text>
</comment>
<protein>
    <submittedName>
        <fullName evidence="2">Uncharacterized protein</fullName>
    </submittedName>
</protein>
<dbReference type="Proteomes" id="UP000828390">
    <property type="component" value="Unassembled WGS sequence"/>
</dbReference>
<reference evidence="2" key="1">
    <citation type="journal article" date="2019" name="bioRxiv">
        <title>The Genome of the Zebra Mussel, Dreissena polymorpha: A Resource for Invasive Species Research.</title>
        <authorList>
            <person name="McCartney M.A."/>
            <person name="Auch B."/>
            <person name="Kono T."/>
            <person name="Mallez S."/>
            <person name="Zhang Y."/>
            <person name="Obille A."/>
            <person name="Becker A."/>
            <person name="Abrahante J.E."/>
            <person name="Garbe J."/>
            <person name="Badalamenti J.P."/>
            <person name="Herman A."/>
            <person name="Mangelson H."/>
            <person name="Liachko I."/>
            <person name="Sullivan S."/>
            <person name="Sone E.D."/>
            <person name="Koren S."/>
            <person name="Silverstein K.A.T."/>
            <person name="Beckman K.B."/>
            <person name="Gohl D.M."/>
        </authorList>
    </citation>
    <scope>NUCLEOTIDE SEQUENCE</scope>
    <source>
        <strain evidence="2">Duluth1</strain>
        <tissue evidence="2">Whole animal</tissue>
    </source>
</reference>
<evidence type="ECO:0000256" key="1">
    <source>
        <dbReference type="SAM" id="MobiDB-lite"/>
    </source>
</evidence>
<accession>A0A9D4BWH3</accession>
<gene>
    <name evidence="2" type="ORF">DPMN_072454</name>
</gene>